<dbReference type="AlphaFoldDB" id="A0A9P8XTZ4"/>
<proteinExistence type="predicted"/>
<organism evidence="1 2">
    <name type="scientific">Microdochium trichocladiopsis</name>
    <dbReference type="NCBI Taxonomy" id="1682393"/>
    <lineage>
        <taxon>Eukaryota</taxon>
        <taxon>Fungi</taxon>
        <taxon>Dikarya</taxon>
        <taxon>Ascomycota</taxon>
        <taxon>Pezizomycotina</taxon>
        <taxon>Sordariomycetes</taxon>
        <taxon>Xylariomycetidae</taxon>
        <taxon>Xylariales</taxon>
        <taxon>Microdochiaceae</taxon>
        <taxon>Microdochium</taxon>
    </lineage>
</organism>
<evidence type="ECO:0000313" key="1">
    <source>
        <dbReference type="EMBL" id="KAH7018084.1"/>
    </source>
</evidence>
<dbReference type="EMBL" id="JAGTJQ010000011">
    <property type="protein sequence ID" value="KAH7018084.1"/>
    <property type="molecule type" value="Genomic_DNA"/>
</dbReference>
<reference evidence="1" key="1">
    <citation type="journal article" date="2021" name="Nat. Commun.">
        <title>Genetic determinants of endophytism in the Arabidopsis root mycobiome.</title>
        <authorList>
            <person name="Mesny F."/>
            <person name="Miyauchi S."/>
            <person name="Thiergart T."/>
            <person name="Pickel B."/>
            <person name="Atanasova L."/>
            <person name="Karlsson M."/>
            <person name="Huettel B."/>
            <person name="Barry K.W."/>
            <person name="Haridas S."/>
            <person name="Chen C."/>
            <person name="Bauer D."/>
            <person name="Andreopoulos W."/>
            <person name="Pangilinan J."/>
            <person name="LaButti K."/>
            <person name="Riley R."/>
            <person name="Lipzen A."/>
            <person name="Clum A."/>
            <person name="Drula E."/>
            <person name="Henrissat B."/>
            <person name="Kohler A."/>
            <person name="Grigoriev I.V."/>
            <person name="Martin F.M."/>
            <person name="Hacquard S."/>
        </authorList>
    </citation>
    <scope>NUCLEOTIDE SEQUENCE</scope>
    <source>
        <strain evidence="1">MPI-CAGE-CH-0230</strain>
    </source>
</reference>
<dbReference type="OrthoDB" id="4785587at2759"/>
<gene>
    <name evidence="1" type="ORF">B0I36DRAFT_354400</name>
</gene>
<sequence>MPNLITTNICATPATTYYNNPVWTSTVGASPICPPASYYTTVTYPSQSYTDIQTLCDGPCNSYSTACKAYVATESYNPGISAFDVKCFLLTTQAPAPTPCHNNEAPASVLAKYRDDVNSCFSKSVTNALSFCSRLLGRRDLAATYDYTTTTTPVITTTVTAYATKGVCFVGGGGRQIVGEDDLPAEQTPEAVAPTNPPQLPAPTLAPRLDQMLNEPRANPAPAPACLDAAAYPSWNVQSACSCLNTIRALTKRDVFTAAPTTKTVTKTVTTRVQKSTIPTFQPKVSVPGKQGGQFNLITRVVKDSSNQDRRIVMFGKPNDPSKGNVGMHVGLDQKMYVVTQGRNNLKPYGQLSFVTLEGGITVVGQLPDGKTGSDRGGAEFNSCVSPAAGPIFCKLKSGETAVFSQVEIPGLKNKFAVAVGKKALEGAKPISLIVTEWGNVTVGCGGKD</sequence>
<accession>A0A9P8XTZ4</accession>
<comment type="caution">
    <text evidence="1">The sequence shown here is derived from an EMBL/GenBank/DDBJ whole genome shotgun (WGS) entry which is preliminary data.</text>
</comment>
<dbReference type="RefSeq" id="XP_046006351.1">
    <property type="nucleotide sequence ID" value="XM_046157312.1"/>
</dbReference>
<name>A0A9P8XTZ4_9PEZI</name>
<keyword evidence="2" id="KW-1185">Reference proteome</keyword>
<dbReference type="Proteomes" id="UP000756346">
    <property type="component" value="Unassembled WGS sequence"/>
</dbReference>
<evidence type="ECO:0000313" key="2">
    <source>
        <dbReference type="Proteomes" id="UP000756346"/>
    </source>
</evidence>
<protein>
    <submittedName>
        <fullName evidence="1">Uncharacterized protein</fullName>
    </submittedName>
</protein>
<dbReference type="GeneID" id="70186858"/>